<evidence type="ECO:0000313" key="3">
    <source>
        <dbReference type="Proteomes" id="UP000190150"/>
    </source>
</evidence>
<organism evidence="2 3">
    <name type="scientific">Sphingobacterium nematocida</name>
    <dbReference type="NCBI Taxonomy" id="1513896"/>
    <lineage>
        <taxon>Bacteria</taxon>
        <taxon>Pseudomonadati</taxon>
        <taxon>Bacteroidota</taxon>
        <taxon>Sphingobacteriia</taxon>
        <taxon>Sphingobacteriales</taxon>
        <taxon>Sphingobacteriaceae</taxon>
        <taxon>Sphingobacterium</taxon>
    </lineage>
</organism>
<dbReference type="STRING" id="1513896.SAMN05660841_02037"/>
<sequence length="935" mass="107814">MVKTIFYLLVLGLCLIHAAYSQTKIHGVLVDSTYNNVLRSATVSIYEKGKKSVDKVTLTDNFGKFVLEELSPEKILLIELSYQGFQKLTKEFTLKKGEHLDMGHINMKLALNEIEAIDIIPPIRMNGDTLEFNADAFELDSNAVVEDLLHKLPGLVVWGDGAVTYNGRDIPNLLVNGKSFFGTEKAIILQNIDKKAVNKIQIYDTREKKEQKENPEDQKYEMNVVLKEGKEKMYFGFAGIGLGNKDRYETSANFNYSTNRTQASIAYSTNNVNKDLTGIDQLLKNTTYKGIDVNADFDSDFLRSGILNQHVLGGRYQYDIIGANDVSKRHLFNTNVLSTWNRNNIKNESNTQLLNVDNASNTRSHISDAENSRRSQHLSTNYQNSVSKWKGREINLMANLNATNTHNSNISSSESKYDYENIKSTNTLNNDENNNVQTISLMTHLDIFSKAGKYMVVRGDHKYSYLDQVNYNLKLNANVSKTANEQLRQGDYTNLTNTNLNKNYLRSYDENMSSKNFNLDLNASRMGLEIGSNIRYYSTTTDNLVNDQIVNTPTENKDLSHVSNFSLWQYEPRISYRYNIKSKNLYGRMSSNLSLNLKLAARLYRDDNRSNLDYRNLALSYTSILPEASLNYNYNKNNQFFWPVSISYNFNEEYPLLDRMRPIYDDINPAYRYYGSTTLLEKTGIHSFGLNTSYRQSRQNGYDISYYFNYKSYQNGLTDSIVYAENQQQAYLAQIRKPMGLYSMNIAIKKPFLIGKNQTLSLNLNSRTSWGNKFQYIGTELQEMVNNNQNIDLNTYYTVLNKYQLGWINSWTRYERKDKSNTTGNNDYRSYSWNTGLSMAYAVTKRWSLNSNATVRYNTSTYNSDHAIIWNANTTYRVLKDNSLEFKVAAYDLLRQNKGLYYTNGLTEFTTGYRNILTQYYMLSISYFPRKFGLK</sequence>
<reference evidence="3" key="1">
    <citation type="submission" date="2017-02" db="EMBL/GenBank/DDBJ databases">
        <authorList>
            <person name="Varghese N."/>
            <person name="Submissions S."/>
        </authorList>
    </citation>
    <scope>NUCLEOTIDE SEQUENCE [LARGE SCALE GENOMIC DNA]</scope>
    <source>
        <strain evidence="3">DSM 24091</strain>
    </source>
</reference>
<protein>
    <submittedName>
        <fullName evidence="2">CarboxypepD_reg-like domain-containing protein</fullName>
    </submittedName>
</protein>
<keyword evidence="3" id="KW-1185">Reference proteome</keyword>
<dbReference type="EMBL" id="FUZF01000007">
    <property type="protein sequence ID" value="SKB72145.1"/>
    <property type="molecule type" value="Genomic_DNA"/>
</dbReference>
<dbReference type="RefSeq" id="WP_176141038.1">
    <property type="nucleotide sequence ID" value="NZ_FUZF01000007.1"/>
</dbReference>
<evidence type="ECO:0000313" key="2">
    <source>
        <dbReference type="EMBL" id="SKB72145.1"/>
    </source>
</evidence>
<feature type="region of interest" description="Disordered" evidence="1">
    <location>
        <begin position="359"/>
        <end position="380"/>
    </location>
</feature>
<dbReference type="AlphaFoldDB" id="A0A1T5DKC1"/>
<dbReference type="Proteomes" id="UP000190150">
    <property type="component" value="Unassembled WGS sequence"/>
</dbReference>
<name>A0A1T5DKC1_9SPHI</name>
<proteinExistence type="predicted"/>
<gene>
    <name evidence="2" type="ORF">SAMN05660841_02037</name>
</gene>
<accession>A0A1T5DKC1</accession>
<evidence type="ECO:0000256" key="1">
    <source>
        <dbReference type="SAM" id="MobiDB-lite"/>
    </source>
</evidence>
<dbReference type="InterPro" id="IPR008969">
    <property type="entry name" value="CarboxyPept-like_regulatory"/>
</dbReference>
<dbReference type="SUPFAM" id="SSF49464">
    <property type="entry name" value="Carboxypeptidase regulatory domain-like"/>
    <property type="match status" value="1"/>
</dbReference>